<name>W1XCX1_9ZZZZ</name>
<comment type="caution">
    <text evidence="1">The sequence shown here is derived from an EMBL/GenBank/DDBJ whole genome shotgun (WGS) entry which is preliminary data.</text>
</comment>
<dbReference type="AlphaFoldDB" id="W1XCX1"/>
<evidence type="ECO:0000313" key="1">
    <source>
        <dbReference type="EMBL" id="ETJ27976.1"/>
    </source>
</evidence>
<dbReference type="PANTHER" id="PTHR37313">
    <property type="entry name" value="UPF0749 PROTEIN RV1825"/>
    <property type="match status" value="1"/>
</dbReference>
<dbReference type="Gene3D" id="3.30.70.1880">
    <property type="entry name" value="Protein of unknown function DUF881"/>
    <property type="match status" value="1"/>
</dbReference>
<protein>
    <submittedName>
        <fullName evidence="1">Division initiation protein</fullName>
    </submittedName>
</protein>
<reference evidence="1" key="1">
    <citation type="submission" date="2013-12" db="EMBL/GenBank/DDBJ databases">
        <title>A Varibaculum cambriense genome reconstructed from a premature infant gut community with otherwise low bacterial novelty that shifts toward anaerobic metabolism during the third week of life.</title>
        <authorList>
            <person name="Brown C.T."/>
            <person name="Sharon I."/>
            <person name="Thomas B.C."/>
            <person name="Castelle C.J."/>
            <person name="Morowitz M.J."/>
            <person name="Banfield J.F."/>
        </authorList>
    </citation>
    <scope>NUCLEOTIDE SEQUENCE</scope>
</reference>
<feature type="non-terminal residue" evidence="1">
    <location>
        <position position="1"/>
    </location>
</feature>
<organism evidence="1">
    <name type="scientific">human gut metagenome</name>
    <dbReference type="NCBI Taxonomy" id="408170"/>
    <lineage>
        <taxon>unclassified sequences</taxon>
        <taxon>metagenomes</taxon>
        <taxon>organismal metagenomes</taxon>
    </lineage>
</organism>
<gene>
    <name evidence="1" type="ORF">Q604_UNBC16813G0001</name>
</gene>
<dbReference type="Pfam" id="PF05949">
    <property type="entry name" value="DUF881"/>
    <property type="match status" value="1"/>
</dbReference>
<sequence length="84" mass="9024">SEIRCSGPTITVNGKVFGAPFTVKAIGDPKTLNSALTMRGGVVDSLKHWGIKVTIKEENELAIPAFTGTFREEHIKPNETGGKE</sequence>
<dbReference type="EMBL" id="AZMM01016813">
    <property type="protein sequence ID" value="ETJ27976.1"/>
    <property type="molecule type" value="Genomic_DNA"/>
</dbReference>
<dbReference type="InterPro" id="IPR010273">
    <property type="entry name" value="DUF881"/>
</dbReference>
<dbReference type="PANTHER" id="PTHR37313:SF2">
    <property type="entry name" value="UPF0749 PROTEIN YLXX"/>
    <property type="match status" value="1"/>
</dbReference>
<accession>W1XCX1</accession>
<proteinExistence type="predicted"/>